<evidence type="ECO:0000313" key="5">
    <source>
        <dbReference type="Proteomes" id="UP000014500"/>
    </source>
</evidence>
<dbReference type="GO" id="GO:0003677">
    <property type="term" value="F:DNA binding"/>
    <property type="evidence" value="ECO:0007669"/>
    <property type="project" value="InterPro"/>
</dbReference>
<feature type="compositionally biased region" description="Pro residues" evidence="2">
    <location>
        <begin position="317"/>
        <end position="343"/>
    </location>
</feature>
<dbReference type="PROSITE" id="PS50982">
    <property type="entry name" value="MBD"/>
    <property type="match status" value="1"/>
</dbReference>
<dbReference type="EnsemblMetazoa" id="SMAR003891-RA">
    <property type="protein sequence ID" value="SMAR003891-PA"/>
    <property type="gene ID" value="SMAR003891"/>
</dbReference>
<dbReference type="HOGENOM" id="CLU_028451_0_0_1"/>
<reference evidence="4" key="2">
    <citation type="submission" date="2015-02" db="UniProtKB">
        <authorList>
            <consortium name="EnsemblMetazoa"/>
        </authorList>
    </citation>
    <scope>IDENTIFICATION</scope>
</reference>
<evidence type="ECO:0000256" key="2">
    <source>
        <dbReference type="SAM" id="MobiDB-lite"/>
    </source>
</evidence>
<evidence type="ECO:0000259" key="3">
    <source>
        <dbReference type="PROSITE" id="PS50982"/>
    </source>
</evidence>
<dbReference type="STRING" id="126957.T1IS30"/>
<proteinExistence type="predicted"/>
<dbReference type="Pfam" id="PF14223">
    <property type="entry name" value="Retrotran_gag_2"/>
    <property type="match status" value="1"/>
</dbReference>
<dbReference type="Gene3D" id="3.30.890.10">
    <property type="entry name" value="Methyl-cpg-binding Protein 2, Chain A"/>
    <property type="match status" value="1"/>
</dbReference>
<feature type="region of interest" description="Disordered" evidence="2">
    <location>
        <begin position="295"/>
        <end position="377"/>
    </location>
</feature>
<feature type="coiled-coil region" evidence="1">
    <location>
        <begin position="149"/>
        <end position="176"/>
    </location>
</feature>
<dbReference type="InterPro" id="IPR016177">
    <property type="entry name" value="DNA-bd_dom_sf"/>
</dbReference>
<organism evidence="4 5">
    <name type="scientific">Strigamia maritima</name>
    <name type="common">European centipede</name>
    <name type="synonym">Geophilus maritimus</name>
    <dbReference type="NCBI Taxonomy" id="126957"/>
    <lineage>
        <taxon>Eukaryota</taxon>
        <taxon>Metazoa</taxon>
        <taxon>Ecdysozoa</taxon>
        <taxon>Arthropoda</taxon>
        <taxon>Myriapoda</taxon>
        <taxon>Chilopoda</taxon>
        <taxon>Pleurostigmophora</taxon>
        <taxon>Geophilomorpha</taxon>
        <taxon>Linotaeniidae</taxon>
        <taxon>Strigamia</taxon>
    </lineage>
</organism>
<dbReference type="EMBL" id="JH431416">
    <property type="status" value="NOT_ANNOTATED_CDS"/>
    <property type="molecule type" value="Genomic_DNA"/>
</dbReference>
<dbReference type="CDD" id="cd00122">
    <property type="entry name" value="MBD"/>
    <property type="match status" value="1"/>
</dbReference>
<reference evidence="5" key="1">
    <citation type="submission" date="2011-05" db="EMBL/GenBank/DDBJ databases">
        <authorList>
            <person name="Richards S.R."/>
            <person name="Qu J."/>
            <person name="Jiang H."/>
            <person name="Jhangiani S.N."/>
            <person name="Agravi P."/>
            <person name="Goodspeed R."/>
            <person name="Gross S."/>
            <person name="Mandapat C."/>
            <person name="Jackson L."/>
            <person name="Mathew T."/>
            <person name="Pu L."/>
            <person name="Thornton R."/>
            <person name="Saada N."/>
            <person name="Wilczek-Boney K.B."/>
            <person name="Lee S."/>
            <person name="Kovar C."/>
            <person name="Wu Y."/>
            <person name="Scherer S.E."/>
            <person name="Worley K.C."/>
            <person name="Muzny D.M."/>
            <person name="Gibbs R."/>
        </authorList>
    </citation>
    <scope>NUCLEOTIDE SEQUENCE</scope>
    <source>
        <strain evidence="5">Brora</strain>
    </source>
</reference>
<dbReference type="InterPro" id="IPR001739">
    <property type="entry name" value="Methyl_CpG_DNA-bd"/>
</dbReference>
<sequence>MSTRFHTVTSAAHYTPFAAPVDLFPSRVIMSEKDITKSAASGIAKLDRLNYVQWCIDVQLLLEEKGIWHFVQGKQVEPEPTAPTAEKAKFMKEKNKSWAIILQSLVPRFQPAVMKKDTAQAVWDHLKKLFEPSSIVRETSLFETFYCMRRNEGEELDSFISRLEKAEDDMVAANAALKPVDHVKAYLLISRVGKEFENQIQLIYQWQKTDFTYEKVLTALLNEHNRRKLVEFQELKPMRLTCSLHGILDDGLYRALRIVKRIASGIIMYLWTCGTNVLGTCTQKTYVGDTPLEISDGRDTHFIPHDDSGDSDDDDTPPPPPQAHLPTHPLSPPLSKPPLPITPKPLLKVTTRRKVMPSSSAQSGTAPPRIALRAPMLSKPGWEREEVKRQTGITKGKWDVYFYAPGRRAPLRSRPELKEYCEQELRVKFNADDFDWVPLQEKPGYLTSDDDEATE</sequence>
<feature type="domain" description="MBD" evidence="3">
    <location>
        <begin position="368"/>
        <end position="441"/>
    </location>
</feature>
<dbReference type="PhylomeDB" id="T1IS30"/>
<evidence type="ECO:0000256" key="1">
    <source>
        <dbReference type="SAM" id="Coils"/>
    </source>
</evidence>
<keyword evidence="5" id="KW-1185">Reference proteome</keyword>
<dbReference type="SUPFAM" id="SSF54171">
    <property type="entry name" value="DNA-binding domain"/>
    <property type="match status" value="1"/>
</dbReference>
<dbReference type="Proteomes" id="UP000014500">
    <property type="component" value="Unassembled WGS sequence"/>
</dbReference>
<accession>T1IS30</accession>
<protein>
    <recommendedName>
        <fullName evidence="3">MBD domain-containing protein</fullName>
    </recommendedName>
</protein>
<feature type="compositionally biased region" description="Basic and acidic residues" evidence="2">
    <location>
        <begin position="295"/>
        <end position="308"/>
    </location>
</feature>
<name>T1IS30_STRMM</name>
<dbReference type="SMART" id="SM00391">
    <property type="entry name" value="MBD"/>
    <property type="match status" value="1"/>
</dbReference>
<evidence type="ECO:0000313" key="4">
    <source>
        <dbReference type="EnsemblMetazoa" id="SMAR003891-PA"/>
    </source>
</evidence>
<keyword evidence="1" id="KW-0175">Coiled coil</keyword>
<dbReference type="AlphaFoldDB" id="T1IS30"/>
<dbReference type="Pfam" id="PF01429">
    <property type="entry name" value="MBD"/>
    <property type="match status" value="1"/>
</dbReference>